<evidence type="ECO:0000313" key="1">
    <source>
        <dbReference type="EMBL" id="KDQ55542.1"/>
    </source>
</evidence>
<reference evidence="2" key="1">
    <citation type="journal article" date="2014" name="Proc. Natl. Acad. Sci. U.S.A.">
        <title>Extensive sampling of basidiomycete genomes demonstrates inadequacy of the white-rot/brown-rot paradigm for wood decay fungi.</title>
        <authorList>
            <person name="Riley R."/>
            <person name="Salamov A.A."/>
            <person name="Brown D.W."/>
            <person name="Nagy L.G."/>
            <person name="Floudas D."/>
            <person name="Held B.W."/>
            <person name="Levasseur A."/>
            <person name="Lombard V."/>
            <person name="Morin E."/>
            <person name="Otillar R."/>
            <person name="Lindquist E.A."/>
            <person name="Sun H."/>
            <person name="LaButti K.M."/>
            <person name="Schmutz J."/>
            <person name="Jabbour D."/>
            <person name="Luo H."/>
            <person name="Baker S.E."/>
            <person name="Pisabarro A.G."/>
            <person name="Walton J.D."/>
            <person name="Blanchette R.A."/>
            <person name="Henrissat B."/>
            <person name="Martin F."/>
            <person name="Cullen D."/>
            <person name="Hibbett D.S."/>
            <person name="Grigoriev I.V."/>
        </authorList>
    </citation>
    <scope>NUCLEOTIDE SEQUENCE [LARGE SCALE GENOMIC DNA]</scope>
    <source>
        <strain evidence="2">MUCL 33604</strain>
    </source>
</reference>
<gene>
    <name evidence="1" type="ORF">JAAARDRAFT_195394</name>
</gene>
<proteinExistence type="predicted"/>
<dbReference type="Proteomes" id="UP000027265">
    <property type="component" value="Unassembled WGS sequence"/>
</dbReference>
<name>A0A067PW91_9AGAM</name>
<protein>
    <submittedName>
        <fullName evidence="1">Uncharacterized protein</fullName>
    </submittedName>
</protein>
<dbReference type="AlphaFoldDB" id="A0A067PW91"/>
<organism evidence="1 2">
    <name type="scientific">Jaapia argillacea MUCL 33604</name>
    <dbReference type="NCBI Taxonomy" id="933084"/>
    <lineage>
        <taxon>Eukaryota</taxon>
        <taxon>Fungi</taxon>
        <taxon>Dikarya</taxon>
        <taxon>Basidiomycota</taxon>
        <taxon>Agaricomycotina</taxon>
        <taxon>Agaricomycetes</taxon>
        <taxon>Agaricomycetidae</taxon>
        <taxon>Jaapiales</taxon>
        <taxon>Jaapiaceae</taxon>
        <taxon>Jaapia</taxon>
    </lineage>
</organism>
<accession>A0A067PW91</accession>
<keyword evidence="2" id="KW-1185">Reference proteome</keyword>
<dbReference type="EMBL" id="KL197724">
    <property type="protein sequence ID" value="KDQ55542.1"/>
    <property type="molecule type" value="Genomic_DNA"/>
</dbReference>
<dbReference type="HOGENOM" id="CLU_868961_0_0_1"/>
<sequence>MLTTASQSHLFLESLDLQAALKKATKSTLGHSIGECKTKLRDLRLNVEIYGSCGSDDESDEDESKPVPVINQSLLEGLAPLYKRLSTTKESGSLESVKLRIIRTGCAFDGQITHDETHSETDDRLKEWFEHASVSGYGDVLTQETKFDEDVRNAREISASEFSSKKIFSSRSILVGRSLFTLAMFESNLTKSIYTDLEAISAHIVIPSTNLVGTFLLGLGDSTHGRYLNVHGMKLSAEGGAWCAFFPDVVCSVERIPQGNRAVIAFKIPRTTDDSQSLCDIPDEYHSQIDKVFDPLELPIGILLDRNYCMGTTELSGLDA</sequence>
<dbReference type="InParanoid" id="A0A067PW91"/>
<dbReference type="OrthoDB" id="3058546at2759"/>
<evidence type="ECO:0000313" key="2">
    <source>
        <dbReference type="Proteomes" id="UP000027265"/>
    </source>
</evidence>